<dbReference type="OrthoDB" id="6243387at2759"/>
<accession>A0A8T2N1C5</accession>
<dbReference type="Gene3D" id="2.30.29.30">
    <property type="entry name" value="Pleckstrin-homology domain (PH domain)/Phosphotyrosine-binding domain (PTB)"/>
    <property type="match status" value="2"/>
</dbReference>
<protein>
    <recommendedName>
        <fullName evidence="6">Docking protein 2</fullName>
    </recommendedName>
</protein>
<dbReference type="Pfam" id="PF00169">
    <property type="entry name" value="PH"/>
    <property type="match status" value="1"/>
</dbReference>
<keyword evidence="5" id="KW-1185">Reference proteome</keyword>
<dbReference type="PROSITE" id="PS51064">
    <property type="entry name" value="IRS_PTB"/>
    <property type="match status" value="1"/>
</dbReference>
<evidence type="ECO:0000259" key="3">
    <source>
        <dbReference type="PROSITE" id="PS51064"/>
    </source>
</evidence>
<name>A0A8T2N1C5_9TELE</name>
<dbReference type="InterPro" id="IPR002404">
    <property type="entry name" value="IRS_PTB"/>
</dbReference>
<dbReference type="InterPro" id="IPR001849">
    <property type="entry name" value="PH_domain"/>
</dbReference>
<sequence length="396" mass="43689">MDAQIKEGHLYMQYHKIVKKWRRCWVVLFADSPNGVARLVVFEGERPSSGGGGRRADRKVIRLSECVTVLATPTEPGPPEGPASFCVRTDERAYLFAGDAWECTGWVQSICQIAFKGNMDSQQPKMEDNLIYESREEGPEFRVSVRCTEAAQRCGLHGEHWLSIGSHALTLCNCHTHSTMVTWPYKLLRRYGHDKGAFSVEAGRRCESGPGSFIFDTPQGGQIFARVEAAIREQRALVEEEGPERGGRSPVPPDSAALLDDPEAVYSQPFDCVDRPTVPPEAVYSQPVDHVTPTPAPQPHPPSTRRLHGDTADPLYSEVYHRVGQEGAPGPVCRSKPERQGALRGSPKSLRAPGHRQDPDDIASLYSQVKKPAHLPPPSAWGPDADDVIYENLGVI</sequence>
<feature type="region of interest" description="Disordered" evidence="1">
    <location>
        <begin position="238"/>
        <end position="311"/>
    </location>
</feature>
<dbReference type="GO" id="GO:0007265">
    <property type="term" value="P:Ras protein signal transduction"/>
    <property type="evidence" value="ECO:0007669"/>
    <property type="project" value="TreeGrafter"/>
</dbReference>
<dbReference type="SMART" id="SM01244">
    <property type="entry name" value="IRS"/>
    <property type="match status" value="1"/>
</dbReference>
<dbReference type="GO" id="GO:0007169">
    <property type="term" value="P:cell surface receptor protein tyrosine kinase signaling pathway"/>
    <property type="evidence" value="ECO:0007669"/>
    <property type="project" value="TreeGrafter"/>
</dbReference>
<dbReference type="SMART" id="SM00233">
    <property type="entry name" value="PH"/>
    <property type="match status" value="1"/>
</dbReference>
<dbReference type="PANTHER" id="PTHR21258">
    <property type="entry name" value="DOCKING PROTEIN RELATED"/>
    <property type="match status" value="1"/>
</dbReference>
<organism evidence="4 5">
    <name type="scientific">Albula glossodonta</name>
    <name type="common">roundjaw bonefish</name>
    <dbReference type="NCBI Taxonomy" id="121402"/>
    <lineage>
        <taxon>Eukaryota</taxon>
        <taxon>Metazoa</taxon>
        <taxon>Chordata</taxon>
        <taxon>Craniata</taxon>
        <taxon>Vertebrata</taxon>
        <taxon>Euteleostomi</taxon>
        <taxon>Actinopterygii</taxon>
        <taxon>Neopterygii</taxon>
        <taxon>Teleostei</taxon>
        <taxon>Albuliformes</taxon>
        <taxon>Albulidae</taxon>
        <taxon>Albula</taxon>
    </lineage>
</organism>
<dbReference type="PANTHER" id="PTHR21258:SF46">
    <property type="entry name" value="DOCKING PROTEIN 1"/>
    <property type="match status" value="1"/>
</dbReference>
<evidence type="ECO:0000313" key="4">
    <source>
        <dbReference type="EMBL" id="KAG9330387.1"/>
    </source>
</evidence>
<feature type="domain" description="PH" evidence="2">
    <location>
        <begin position="3"/>
        <end position="115"/>
    </location>
</feature>
<dbReference type="Proteomes" id="UP000824540">
    <property type="component" value="Unassembled WGS sequence"/>
</dbReference>
<dbReference type="AlphaFoldDB" id="A0A8T2N1C5"/>
<evidence type="ECO:0008006" key="6">
    <source>
        <dbReference type="Google" id="ProtNLM"/>
    </source>
</evidence>
<dbReference type="InterPro" id="IPR011993">
    <property type="entry name" value="PH-like_dom_sf"/>
</dbReference>
<dbReference type="SMART" id="SM00310">
    <property type="entry name" value="PTBI"/>
    <property type="match status" value="1"/>
</dbReference>
<evidence type="ECO:0000313" key="5">
    <source>
        <dbReference type="Proteomes" id="UP000824540"/>
    </source>
</evidence>
<evidence type="ECO:0000259" key="2">
    <source>
        <dbReference type="PROSITE" id="PS50003"/>
    </source>
</evidence>
<feature type="compositionally biased region" description="Basic and acidic residues" evidence="1">
    <location>
        <begin position="238"/>
        <end position="247"/>
    </location>
</feature>
<dbReference type="GO" id="GO:0005737">
    <property type="term" value="C:cytoplasm"/>
    <property type="evidence" value="ECO:0007669"/>
    <property type="project" value="TreeGrafter"/>
</dbReference>
<comment type="caution">
    <text evidence="4">The sequence shown here is derived from an EMBL/GenBank/DDBJ whole genome shotgun (WGS) entry which is preliminary data.</text>
</comment>
<dbReference type="SUPFAM" id="SSF50729">
    <property type="entry name" value="PH domain-like"/>
    <property type="match status" value="2"/>
</dbReference>
<dbReference type="GO" id="GO:0043410">
    <property type="term" value="P:positive regulation of MAPK cascade"/>
    <property type="evidence" value="ECO:0007669"/>
    <property type="project" value="TreeGrafter"/>
</dbReference>
<proteinExistence type="predicted"/>
<reference evidence="4" key="1">
    <citation type="thesis" date="2021" institute="BYU ScholarsArchive" country="Provo, UT, USA">
        <title>Applications of and Algorithms for Genome Assembly and Genomic Analyses with an Emphasis on Marine Teleosts.</title>
        <authorList>
            <person name="Pickett B.D."/>
        </authorList>
    </citation>
    <scope>NUCLEOTIDE SEQUENCE</scope>
    <source>
        <strain evidence="4">HI-2016</strain>
    </source>
</reference>
<gene>
    <name evidence="4" type="ORF">JZ751_025538</name>
</gene>
<dbReference type="InterPro" id="IPR050996">
    <property type="entry name" value="Docking_Protein_DOK"/>
</dbReference>
<dbReference type="EMBL" id="JAFBMS010000626">
    <property type="protein sequence ID" value="KAG9330387.1"/>
    <property type="molecule type" value="Genomic_DNA"/>
</dbReference>
<feature type="domain" description="IRS-type PTB" evidence="3">
    <location>
        <begin position="137"/>
        <end position="241"/>
    </location>
</feature>
<dbReference type="Pfam" id="PF02174">
    <property type="entry name" value="IRS"/>
    <property type="match status" value="1"/>
</dbReference>
<evidence type="ECO:0000256" key="1">
    <source>
        <dbReference type="SAM" id="MobiDB-lite"/>
    </source>
</evidence>
<feature type="region of interest" description="Disordered" evidence="1">
    <location>
        <begin position="325"/>
        <end position="361"/>
    </location>
</feature>
<dbReference type="PROSITE" id="PS50003">
    <property type="entry name" value="PH_DOMAIN"/>
    <property type="match status" value="1"/>
</dbReference>